<protein>
    <submittedName>
        <fullName evidence="2">Ribosomal protein S6 kinase alpha-5</fullName>
    </submittedName>
</protein>
<dbReference type="SUPFAM" id="SSF56112">
    <property type="entry name" value="Protein kinase-like (PK-like)"/>
    <property type="match status" value="1"/>
</dbReference>
<organism evidence="2 3">
    <name type="scientific">Frankliniella fusca</name>
    <dbReference type="NCBI Taxonomy" id="407009"/>
    <lineage>
        <taxon>Eukaryota</taxon>
        <taxon>Metazoa</taxon>
        <taxon>Ecdysozoa</taxon>
        <taxon>Arthropoda</taxon>
        <taxon>Hexapoda</taxon>
        <taxon>Insecta</taxon>
        <taxon>Pterygota</taxon>
        <taxon>Neoptera</taxon>
        <taxon>Paraneoptera</taxon>
        <taxon>Thysanoptera</taxon>
        <taxon>Terebrantia</taxon>
        <taxon>Thripoidea</taxon>
        <taxon>Thripidae</taxon>
        <taxon>Frankliniella</taxon>
    </lineage>
</organism>
<reference evidence="2" key="1">
    <citation type="submission" date="2021-07" db="EMBL/GenBank/DDBJ databases">
        <authorList>
            <person name="Catto M.A."/>
            <person name="Jacobson A."/>
            <person name="Kennedy G."/>
            <person name="Labadie P."/>
            <person name="Hunt B.G."/>
            <person name="Srinivasan R."/>
        </authorList>
    </citation>
    <scope>NUCLEOTIDE SEQUENCE</scope>
    <source>
        <strain evidence="2">PL_HMW_Pooled</strain>
        <tissue evidence="2">Head</tissue>
    </source>
</reference>
<dbReference type="AlphaFoldDB" id="A0AAE1LH76"/>
<keyword evidence="3" id="KW-1185">Reference proteome</keyword>
<sequence length="195" mass="19995">MAEREGRGERFPEAVVDLRSSGAAGAAGGAGDVAEAEAEVGAGGSGGVTAGESGPRTSSAAESPPPALKLCSQAARDGAEAVAEVGAGGGVTAGAPRPRTSSAAGSPPPALERCSPAAQDLVRRLLERDPRRRLRSLHTLQTIAFFFQFSFADVRAKKVRPRDLWPEVPASEPERASDADNGAFQGFDDVAPIYV</sequence>
<evidence type="ECO:0000256" key="1">
    <source>
        <dbReference type="SAM" id="MobiDB-lite"/>
    </source>
</evidence>
<feature type="region of interest" description="Disordered" evidence="1">
    <location>
        <begin position="22"/>
        <end position="67"/>
    </location>
</feature>
<dbReference type="EMBL" id="JAHWGI010000979">
    <property type="protein sequence ID" value="KAK3919563.1"/>
    <property type="molecule type" value="Genomic_DNA"/>
</dbReference>
<keyword evidence="2" id="KW-0808">Transferase</keyword>
<keyword evidence="2" id="KW-0418">Kinase</keyword>
<gene>
    <name evidence="2" type="ORF">KUF71_008690</name>
</gene>
<comment type="caution">
    <text evidence="2">The sequence shown here is derived from an EMBL/GenBank/DDBJ whole genome shotgun (WGS) entry which is preliminary data.</text>
</comment>
<accession>A0AAE1LH76</accession>
<feature type="region of interest" description="Disordered" evidence="1">
    <location>
        <begin position="79"/>
        <end position="113"/>
    </location>
</feature>
<proteinExistence type="predicted"/>
<dbReference type="GO" id="GO:0016301">
    <property type="term" value="F:kinase activity"/>
    <property type="evidence" value="ECO:0007669"/>
    <property type="project" value="UniProtKB-KW"/>
</dbReference>
<reference evidence="2" key="2">
    <citation type="journal article" date="2023" name="BMC Genomics">
        <title>Pest status, molecular evolution, and epigenetic factors derived from the genome assembly of Frankliniella fusca, a thysanopteran phytovirus vector.</title>
        <authorList>
            <person name="Catto M.A."/>
            <person name="Labadie P.E."/>
            <person name="Jacobson A.L."/>
            <person name="Kennedy G.G."/>
            <person name="Srinivasan R."/>
            <person name="Hunt B.G."/>
        </authorList>
    </citation>
    <scope>NUCLEOTIDE SEQUENCE</scope>
    <source>
        <strain evidence="2">PL_HMW_Pooled</strain>
    </source>
</reference>
<dbReference type="Proteomes" id="UP001219518">
    <property type="component" value="Unassembled WGS sequence"/>
</dbReference>
<dbReference type="InterPro" id="IPR011009">
    <property type="entry name" value="Kinase-like_dom_sf"/>
</dbReference>
<evidence type="ECO:0000313" key="3">
    <source>
        <dbReference type="Proteomes" id="UP001219518"/>
    </source>
</evidence>
<name>A0AAE1LH76_9NEOP</name>
<evidence type="ECO:0000313" key="2">
    <source>
        <dbReference type="EMBL" id="KAK3919563.1"/>
    </source>
</evidence>
<dbReference type="Gene3D" id="1.10.510.10">
    <property type="entry name" value="Transferase(Phosphotransferase) domain 1"/>
    <property type="match status" value="1"/>
</dbReference>